<evidence type="ECO:0000313" key="1">
    <source>
        <dbReference type="EMBL" id="EHQ89259.1"/>
    </source>
</evidence>
<dbReference type="OrthoDB" id="1624765at2"/>
<dbReference type="HOGENOM" id="CLU_091283_0_1_9"/>
<dbReference type="RefSeq" id="WP_007782778.1">
    <property type="nucleotide sequence ID" value="NZ_CM001441.1"/>
</dbReference>
<dbReference type="EMBL" id="CM001441">
    <property type="protein sequence ID" value="EHQ89259.1"/>
    <property type="molecule type" value="Genomic_DNA"/>
</dbReference>
<dbReference type="SUPFAM" id="SSF48695">
    <property type="entry name" value="Multiheme cytochromes"/>
    <property type="match status" value="1"/>
</dbReference>
<dbReference type="STRING" id="768710.DesyoDRAFT_2174"/>
<organism evidence="1 2">
    <name type="scientific">Desulfosporosinus youngiae DSM 17734</name>
    <dbReference type="NCBI Taxonomy" id="768710"/>
    <lineage>
        <taxon>Bacteria</taxon>
        <taxon>Bacillati</taxon>
        <taxon>Bacillota</taxon>
        <taxon>Clostridia</taxon>
        <taxon>Eubacteriales</taxon>
        <taxon>Desulfitobacteriaceae</taxon>
        <taxon>Desulfosporosinus</taxon>
    </lineage>
</organism>
<name>H5XUV2_9FIRM</name>
<dbReference type="InterPro" id="IPR036280">
    <property type="entry name" value="Multihaem_cyt_sf"/>
</dbReference>
<evidence type="ECO:0000313" key="2">
    <source>
        <dbReference type="Proteomes" id="UP000005104"/>
    </source>
</evidence>
<protein>
    <submittedName>
        <fullName evidence="1">C_GCAxxG_C_C family probable redox protein</fullName>
    </submittedName>
</protein>
<reference evidence="1 2" key="1">
    <citation type="submission" date="2011-11" db="EMBL/GenBank/DDBJ databases">
        <title>The Noncontiguous Finished genome of Desulfosporosinus youngiae DSM 17734.</title>
        <authorList>
            <consortium name="US DOE Joint Genome Institute (JGI-PGF)"/>
            <person name="Lucas S."/>
            <person name="Han J."/>
            <person name="Lapidus A."/>
            <person name="Cheng J.-F."/>
            <person name="Goodwin L."/>
            <person name="Pitluck S."/>
            <person name="Peters L."/>
            <person name="Ovchinnikova G."/>
            <person name="Lu M."/>
            <person name="Land M.L."/>
            <person name="Hauser L."/>
            <person name="Pester M."/>
            <person name="Spring S."/>
            <person name="Ollivier B."/>
            <person name="Rattei T."/>
            <person name="Klenk H.-P."/>
            <person name="Wagner M."/>
            <person name="Loy A."/>
            <person name="Woyke T.J."/>
        </authorList>
    </citation>
    <scope>NUCLEOTIDE SEQUENCE [LARGE SCALE GENOMIC DNA]</scope>
    <source>
        <strain evidence="1 2">DSM 17734</strain>
    </source>
</reference>
<accession>H5XUV2</accession>
<sequence>MNEELALEARNRAGNKFKMGLNCSEAIVQTFNEMLNNPLNSDALKMATGFGGGLGHAGCMCGALTGSVMALGLFKGRFDPAESREPAYNLAHDFHDRFLNQYEATCCRVLNPHEFDSQDHLRRCLKLTGGTAKLLMEFLQEKKLVDDEFTWPDMAQ</sequence>
<dbReference type="AlphaFoldDB" id="H5XUV2"/>
<proteinExistence type="predicted"/>
<dbReference type="eggNOG" id="COG1433">
    <property type="taxonomic scope" value="Bacteria"/>
</dbReference>
<dbReference type="Proteomes" id="UP000005104">
    <property type="component" value="Chromosome"/>
</dbReference>
<dbReference type="NCBIfam" id="TIGR01909">
    <property type="entry name" value="C_GCAxxG_C_C"/>
    <property type="match status" value="1"/>
</dbReference>
<dbReference type="InterPro" id="IPR010181">
    <property type="entry name" value="CGCAxxGCC_motif"/>
</dbReference>
<dbReference type="Pfam" id="PF09719">
    <property type="entry name" value="C_GCAxxG_C_C"/>
    <property type="match status" value="1"/>
</dbReference>
<gene>
    <name evidence="1" type="ORF">DesyoDRAFT_2174</name>
</gene>
<keyword evidence="2" id="KW-1185">Reference proteome</keyword>